<feature type="domain" description="HTH IS408-type" evidence="3">
    <location>
        <begin position="11"/>
        <end position="92"/>
    </location>
</feature>
<dbReference type="PANTHER" id="PTHR35004">
    <property type="entry name" value="TRANSPOSASE RV3428C-RELATED"/>
    <property type="match status" value="1"/>
</dbReference>
<evidence type="ECO:0000256" key="2">
    <source>
        <dbReference type="SAM" id="MobiDB-lite"/>
    </source>
</evidence>
<comment type="caution">
    <text evidence="5">The sequence shown here is derived from an EMBL/GenBank/DDBJ whole genome shotgun (WGS) entry which is preliminary data.</text>
</comment>
<dbReference type="Pfam" id="PF22483">
    <property type="entry name" value="Mu-transpos_C_2"/>
    <property type="match status" value="1"/>
</dbReference>
<evidence type="ECO:0000256" key="1">
    <source>
        <dbReference type="ARBA" id="ARBA00009277"/>
    </source>
</evidence>
<gene>
    <name evidence="5" type="ORF">LCGC14_1693380</name>
</gene>
<dbReference type="Gene3D" id="1.10.10.60">
    <property type="entry name" value="Homeodomain-like"/>
    <property type="match status" value="1"/>
</dbReference>
<dbReference type="InterPro" id="IPR054353">
    <property type="entry name" value="IstA-like_C"/>
</dbReference>
<dbReference type="NCBIfam" id="NF033546">
    <property type="entry name" value="transpos_IS21"/>
    <property type="match status" value="1"/>
</dbReference>
<protein>
    <recommendedName>
        <fullName evidence="6">Integrase catalytic domain-containing protein</fullName>
    </recommendedName>
</protein>
<evidence type="ECO:0008006" key="6">
    <source>
        <dbReference type="Google" id="ProtNLM"/>
    </source>
</evidence>
<feature type="compositionally biased region" description="Basic and acidic residues" evidence="2">
    <location>
        <begin position="489"/>
        <end position="501"/>
    </location>
</feature>
<accession>A0A0F9KK79</accession>
<dbReference type="PANTHER" id="PTHR35004:SF8">
    <property type="entry name" value="TRANSPOSASE RV3428C-RELATED"/>
    <property type="match status" value="1"/>
</dbReference>
<reference evidence="5" key="1">
    <citation type="journal article" date="2015" name="Nature">
        <title>Complex archaea that bridge the gap between prokaryotes and eukaryotes.</title>
        <authorList>
            <person name="Spang A."/>
            <person name="Saw J.H."/>
            <person name="Jorgensen S.L."/>
            <person name="Zaremba-Niedzwiedzka K."/>
            <person name="Martijn J."/>
            <person name="Lind A.E."/>
            <person name="van Eijk R."/>
            <person name="Schleper C."/>
            <person name="Guy L."/>
            <person name="Ettema T.J."/>
        </authorList>
    </citation>
    <scope>NUCLEOTIDE SEQUENCE</scope>
</reference>
<dbReference type="GO" id="GO:0015074">
    <property type="term" value="P:DNA integration"/>
    <property type="evidence" value="ECO:0007669"/>
    <property type="project" value="InterPro"/>
</dbReference>
<dbReference type="InterPro" id="IPR012337">
    <property type="entry name" value="RNaseH-like_sf"/>
</dbReference>
<evidence type="ECO:0000259" key="4">
    <source>
        <dbReference type="PROSITE" id="PS50994"/>
    </source>
</evidence>
<feature type="region of interest" description="Disordered" evidence="2">
    <location>
        <begin position="489"/>
        <end position="514"/>
    </location>
</feature>
<dbReference type="InterPro" id="IPR017895">
    <property type="entry name" value="HTH_IS408/IS1162_type"/>
</dbReference>
<dbReference type="SUPFAM" id="SSF53098">
    <property type="entry name" value="Ribonuclease H-like"/>
    <property type="match status" value="1"/>
</dbReference>
<dbReference type="Gene3D" id="3.30.420.10">
    <property type="entry name" value="Ribonuclease H-like superfamily/Ribonuclease H"/>
    <property type="match status" value="1"/>
</dbReference>
<name>A0A0F9KK79_9ZZZZ</name>
<evidence type="ECO:0000313" key="5">
    <source>
        <dbReference type="EMBL" id="KKM15700.1"/>
    </source>
</evidence>
<evidence type="ECO:0000259" key="3">
    <source>
        <dbReference type="PROSITE" id="PS50532"/>
    </source>
</evidence>
<comment type="similarity">
    <text evidence="1">Belongs to the transposase IS21/IS408/IS1162 family.</text>
</comment>
<proteinExistence type="inferred from homology"/>
<feature type="domain" description="Integrase catalytic" evidence="4">
    <location>
        <begin position="137"/>
        <end position="317"/>
    </location>
</feature>
<dbReference type="PROSITE" id="PS50994">
    <property type="entry name" value="INTEGRASE"/>
    <property type="match status" value="1"/>
</dbReference>
<dbReference type="InterPro" id="IPR001584">
    <property type="entry name" value="Integrase_cat-core"/>
</dbReference>
<dbReference type="InterPro" id="IPR036397">
    <property type="entry name" value="RNaseH_sf"/>
</dbReference>
<dbReference type="AlphaFoldDB" id="A0A0F9KK79"/>
<dbReference type="GO" id="GO:0003676">
    <property type="term" value="F:nucleic acid binding"/>
    <property type="evidence" value="ECO:0007669"/>
    <property type="project" value="InterPro"/>
</dbReference>
<dbReference type="EMBL" id="LAZR01014842">
    <property type="protein sequence ID" value="KKM15700.1"/>
    <property type="molecule type" value="Genomic_DNA"/>
</dbReference>
<organism evidence="5">
    <name type="scientific">marine sediment metagenome</name>
    <dbReference type="NCBI Taxonomy" id="412755"/>
    <lineage>
        <taxon>unclassified sequences</taxon>
        <taxon>metagenomes</taxon>
        <taxon>ecological metagenomes</taxon>
    </lineage>
</organism>
<sequence length="514" mass="59799">MPTKRLTMRKIREILRLRYECKLTYGKIATSCGIGRTTVSDYLNRFEASPLGWPLPSDIDDTQLEQQLFPSVQINYSTKRARLDWQYIHGELRRKGVTLMLLWQEYKEQYPDDGYQYSQFCHLYRQWAGRIDTVMRQEHRAGEKMFVDYAGQTVDVYDLPTKQNRKAQIFIAALGASNYTYAEATWTQTLPDWIASHCRAYDYIGGVPEITVPDNLKSGVKSPCFYEPDLNPTYLDMARHHGTAIIPTRVAKPKDKAKVEVAVQIVERWILARLRNHKVFSLQQLNESIEKLLTELNQKPFQKLPGSRQSMFDAIDKPALKPLPQHSYQFAEWKSARVNIDYHIEVDRHYYSVPHQLIKKEIDVRITSNIIECFYKNKRVASHIRSYQQGWHTTVKDHMPKSHQKWADWTPDRFIRWAEKIGPQTTQLIMTVMSSRPHPQQGFRSALGILRLAKSYGDHRLEAACKRALMIGSSSYRSLASILKHGLDQKPLDEPPKDKPAILHTNVRGSQYYN</sequence>
<dbReference type="PROSITE" id="PS50532">
    <property type="entry name" value="HTH_IS408"/>
    <property type="match status" value="1"/>
</dbReference>